<proteinExistence type="predicted"/>
<dbReference type="InterPro" id="IPR027379">
    <property type="entry name" value="CLS_N"/>
</dbReference>
<keyword evidence="2" id="KW-1003">Cell membrane</keyword>
<evidence type="ECO:0000259" key="7">
    <source>
        <dbReference type="Pfam" id="PF13396"/>
    </source>
</evidence>
<dbReference type="RefSeq" id="WP_305004458.1">
    <property type="nucleotide sequence ID" value="NZ_JAUQSY010000001.1"/>
</dbReference>
<keyword evidence="4 6" id="KW-1133">Transmembrane helix</keyword>
<organism evidence="8 9">
    <name type="scientific">Hymenobacter aranciens</name>
    <dbReference type="NCBI Taxonomy" id="3063996"/>
    <lineage>
        <taxon>Bacteria</taxon>
        <taxon>Pseudomonadati</taxon>
        <taxon>Bacteroidota</taxon>
        <taxon>Cytophagia</taxon>
        <taxon>Cytophagales</taxon>
        <taxon>Hymenobacteraceae</taxon>
        <taxon>Hymenobacter</taxon>
    </lineage>
</organism>
<feature type="transmembrane region" description="Helical" evidence="6">
    <location>
        <begin position="67"/>
        <end position="85"/>
    </location>
</feature>
<keyword evidence="3 6" id="KW-0812">Transmembrane</keyword>
<keyword evidence="5 6" id="KW-0472">Membrane</keyword>
<sequence>MRNLLAHPRCLPLAALLLPLMAVVSSCSRYNDNGSLSIVGVLYLILAVLAVISLLKQDWTVGKKIVWGLVIWFFPVLGSIIYFLFSGRK</sequence>
<evidence type="ECO:0000256" key="6">
    <source>
        <dbReference type="SAM" id="Phobius"/>
    </source>
</evidence>
<dbReference type="Proteomes" id="UP001176429">
    <property type="component" value="Unassembled WGS sequence"/>
</dbReference>
<keyword evidence="9" id="KW-1185">Reference proteome</keyword>
<dbReference type="PROSITE" id="PS51257">
    <property type="entry name" value="PROKAR_LIPOPROTEIN"/>
    <property type="match status" value="1"/>
</dbReference>
<reference evidence="8" key="1">
    <citation type="submission" date="2023-07" db="EMBL/GenBank/DDBJ databases">
        <authorList>
            <person name="Kim M.K."/>
        </authorList>
    </citation>
    <scope>NUCLEOTIDE SEQUENCE</scope>
    <source>
        <strain evidence="8">ASUV-10-1</strain>
    </source>
</reference>
<feature type="transmembrane region" description="Helical" evidence="6">
    <location>
        <begin position="36"/>
        <end position="55"/>
    </location>
</feature>
<evidence type="ECO:0000256" key="4">
    <source>
        <dbReference type="ARBA" id="ARBA00022989"/>
    </source>
</evidence>
<evidence type="ECO:0000256" key="2">
    <source>
        <dbReference type="ARBA" id="ARBA00022475"/>
    </source>
</evidence>
<evidence type="ECO:0000256" key="3">
    <source>
        <dbReference type="ARBA" id="ARBA00022692"/>
    </source>
</evidence>
<comment type="caution">
    <text evidence="8">The sequence shown here is derived from an EMBL/GenBank/DDBJ whole genome shotgun (WGS) entry which is preliminary data.</text>
</comment>
<evidence type="ECO:0000256" key="5">
    <source>
        <dbReference type="ARBA" id="ARBA00023136"/>
    </source>
</evidence>
<dbReference type="Pfam" id="PF13396">
    <property type="entry name" value="PLDc_N"/>
    <property type="match status" value="1"/>
</dbReference>
<protein>
    <submittedName>
        <fullName evidence="8">PLD nuclease N-terminal domain-containing protein</fullName>
    </submittedName>
</protein>
<comment type="subcellular location">
    <subcellularLocation>
        <location evidence="1">Cell membrane</location>
        <topology evidence="1">Multi-pass membrane protein</topology>
    </subcellularLocation>
</comment>
<gene>
    <name evidence="8" type="ORF">Q5H93_00240</name>
</gene>
<feature type="domain" description="Cardiolipin synthase N-terminal" evidence="7">
    <location>
        <begin position="45"/>
        <end position="86"/>
    </location>
</feature>
<evidence type="ECO:0000313" key="8">
    <source>
        <dbReference type="EMBL" id="MDO7873143.1"/>
    </source>
</evidence>
<name>A0ABT9B660_9BACT</name>
<evidence type="ECO:0000256" key="1">
    <source>
        <dbReference type="ARBA" id="ARBA00004651"/>
    </source>
</evidence>
<accession>A0ABT9B660</accession>
<evidence type="ECO:0000313" key="9">
    <source>
        <dbReference type="Proteomes" id="UP001176429"/>
    </source>
</evidence>
<dbReference type="EMBL" id="JAUQSY010000001">
    <property type="protein sequence ID" value="MDO7873143.1"/>
    <property type="molecule type" value="Genomic_DNA"/>
</dbReference>